<dbReference type="Proteomes" id="UP000054495">
    <property type="component" value="Unassembled WGS sequence"/>
</dbReference>
<dbReference type="SUPFAM" id="SSF49265">
    <property type="entry name" value="Fibronectin type III"/>
    <property type="match status" value="1"/>
</dbReference>
<proteinExistence type="predicted"/>
<name>A0A0D6LCT7_9BILA</name>
<gene>
    <name evidence="3" type="ORF">ANCCEY_11021</name>
</gene>
<dbReference type="InterPro" id="IPR036116">
    <property type="entry name" value="FN3_sf"/>
</dbReference>
<dbReference type="PROSITE" id="PS50853">
    <property type="entry name" value="FN3"/>
    <property type="match status" value="1"/>
</dbReference>
<dbReference type="InterPro" id="IPR003961">
    <property type="entry name" value="FN3_dom"/>
</dbReference>
<dbReference type="AlphaFoldDB" id="A0A0D6LCT7"/>
<feature type="region of interest" description="Disordered" evidence="1">
    <location>
        <begin position="171"/>
        <end position="190"/>
    </location>
</feature>
<evidence type="ECO:0000256" key="1">
    <source>
        <dbReference type="SAM" id="MobiDB-lite"/>
    </source>
</evidence>
<keyword evidence="4" id="KW-1185">Reference proteome</keyword>
<accession>A0A0D6LCT7</accession>
<dbReference type="CDD" id="cd00063">
    <property type="entry name" value="FN3"/>
    <property type="match status" value="2"/>
</dbReference>
<feature type="domain" description="Fibronectin type-III" evidence="2">
    <location>
        <begin position="17"/>
        <end position="103"/>
    </location>
</feature>
<evidence type="ECO:0000313" key="4">
    <source>
        <dbReference type="Proteomes" id="UP000054495"/>
    </source>
</evidence>
<dbReference type="InterPro" id="IPR013783">
    <property type="entry name" value="Ig-like_fold"/>
</dbReference>
<evidence type="ECO:0000313" key="3">
    <source>
        <dbReference type="EMBL" id="EPB69890.1"/>
    </source>
</evidence>
<protein>
    <recommendedName>
        <fullName evidence="2">Fibronectin type-III domain-containing protein</fullName>
    </recommendedName>
</protein>
<reference evidence="3 4" key="1">
    <citation type="submission" date="2013-05" db="EMBL/GenBank/DDBJ databases">
        <title>Draft genome of the parasitic nematode Anyclostoma ceylanicum.</title>
        <authorList>
            <person name="Mitreva M."/>
        </authorList>
    </citation>
    <scope>NUCLEOTIDE SEQUENCE [LARGE SCALE GENOMIC DNA]</scope>
</reference>
<evidence type="ECO:0000259" key="2">
    <source>
        <dbReference type="PROSITE" id="PS50853"/>
    </source>
</evidence>
<sequence>MKNGQGVYHLMIQPGDAPTNITWTFDENDSLFIDWSRIRYPNGNVVSITYILYLSNFVDRVSGPPVRIPQVPYNVNVTLQISAENEWGEGEKSDPITFLTPHGGPRNAPSLTSLLSKDMKGYTIYFKKNHDAEDQPWQYVQVNANRTRFTIDESVGLEEDSHYKMKISATNERHEGPASEVYTRDEIHEM</sequence>
<organism evidence="3 4">
    <name type="scientific">Ancylostoma ceylanicum</name>
    <dbReference type="NCBI Taxonomy" id="53326"/>
    <lineage>
        <taxon>Eukaryota</taxon>
        <taxon>Metazoa</taxon>
        <taxon>Ecdysozoa</taxon>
        <taxon>Nematoda</taxon>
        <taxon>Chromadorea</taxon>
        <taxon>Rhabditida</taxon>
        <taxon>Rhabditina</taxon>
        <taxon>Rhabditomorpha</taxon>
        <taxon>Strongyloidea</taxon>
        <taxon>Ancylostomatidae</taxon>
        <taxon>Ancylostomatinae</taxon>
        <taxon>Ancylostoma</taxon>
    </lineage>
</organism>
<dbReference type="EMBL" id="KE125244">
    <property type="protein sequence ID" value="EPB69890.1"/>
    <property type="molecule type" value="Genomic_DNA"/>
</dbReference>
<dbReference type="Gene3D" id="2.60.40.10">
    <property type="entry name" value="Immunoglobulins"/>
    <property type="match status" value="2"/>
</dbReference>